<protein>
    <submittedName>
        <fullName evidence="1">Uncharacterized protein</fullName>
    </submittedName>
</protein>
<evidence type="ECO:0000313" key="2">
    <source>
        <dbReference type="Proteomes" id="UP000070383"/>
    </source>
</evidence>
<name>A0A133KEK3_9FIRM</name>
<dbReference type="Proteomes" id="UP000070383">
    <property type="component" value="Unassembled WGS sequence"/>
</dbReference>
<comment type="caution">
    <text evidence="1">The sequence shown here is derived from an EMBL/GenBank/DDBJ whole genome shotgun (WGS) entry which is preliminary data.</text>
</comment>
<dbReference type="EMBL" id="LRPM01000039">
    <property type="protein sequence ID" value="KWZ77947.1"/>
    <property type="molecule type" value="Genomic_DNA"/>
</dbReference>
<dbReference type="AlphaFoldDB" id="A0A133KEK3"/>
<proteinExistence type="predicted"/>
<keyword evidence="2" id="KW-1185">Reference proteome</keyword>
<accession>A0A133KEK3</accession>
<dbReference type="STRING" id="33036.HMPREF3200_00995"/>
<gene>
    <name evidence="1" type="ORF">HMPREF3200_00995</name>
</gene>
<organism evidence="1 2">
    <name type="scientific">Anaerococcus tetradius</name>
    <dbReference type="NCBI Taxonomy" id="33036"/>
    <lineage>
        <taxon>Bacteria</taxon>
        <taxon>Bacillati</taxon>
        <taxon>Bacillota</taxon>
        <taxon>Tissierellia</taxon>
        <taxon>Tissierellales</taxon>
        <taxon>Peptoniphilaceae</taxon>
        <taxon>Anaerococcus</taxon>
    </lineage>
</organism>
<sequence>MIKELSKAKDCFMLLKLIIIRCNIKVSKLRIGKGLGDDKRL</sequence>
<reference evidence="2" key="1">
    <citation type="submission" date="2016-01" db="EMBL/GenBank/DDBJ databases">
        <authorList>
            <person name="Mitreva M."/>
            <person name="Pepin K.H."/>
            <person name="Mihindukulasuriya K.A."/>
            <person name="Fulton R."/>
            <person name="Fronick C."/>
            <person name="O'Laughlin M."/>
            <person name="Miner T."/>
            <person name="Herter B."/>
            <person name="Rosa B.A."/>
            <person name="Cordes M."/>
            <person name="Tomlinson C."/>
            <person name="Wollam A."/>
            <person name="Palsikar V.B."/>
            <person name="Mardis E.R."/>
            <person name="Wilson R.K."/>
        </authorList>
    </citation>
    <scope>NUCLEOTIDE SEQUENCE [LARGE SCALE GENOMIC DNA]</scope>
    <source>
        <strain evidence="2">MJR8151</strain>
    </source>
</reference>
<evidence type="ECO:0000313" key="1">
    <source>
        <dbReference type="EMBL" id="KWZ77947.1"/>
    </source>
</evidence>
<dbReference type="PATRIC" id="fig|33036.3.peg.988"/>